<dbReference type="Pfam" id="PF12352">
    <property type="entry name" value="V-SNARE_C"/>
    <property type="match status" value="1"/>
</dbReference>
<dbReference type="PANTHER" id="PTHR21094">
    <property type="entry name" value="GOS-28 SNARE- RELATED"/>
    <property type="match status" value="1"/>
</dbReference>
<keyword evidence="4 10" id="KW-0812">Transmembrane</keyword>
<dbReference type="GO" id="GO:0031201">
    <property type="term" value="C:SNARE complex"/>
    <property type="evidence" value="ECO:0007669"/>
    <property type="project" value="TreeGrafter"/>
</dbReference>
<reference evidence="11 12" key="1">
    <citation type="submission" date="2016-09" db="EMBL/GenBank/DDBJ databases">
        <title>Extensive genetic diversity and differential bi-allelic expression allows diatom success in the polar Southern Ocean.</title>
        <authorList>
            <consortium name="DOE Joint Genome Institute"/>
            <person name="Mock T."/>
            <person name="Otillar R.P."/>
            <person name="Strauss J."/>
            <person name="Dupont C."/>
            <person name="Frickenhaus S."/>
            <person name="Maumus F."/>
            <person name="Mcmullan M."/>
            <person name="Sanges R."/>
            <person name="Schmutz J."/>
            <person name="Toseland A."/>
            <person name="Valas R."/>
            <person name="Veluchamy A."/>
            <person name="Ward B.J."/>
            <person name="Allen A."/>
            <person name="Barry K."/>
            <person name="Falciatore A."/>
            <person name="Ferrante M."/>
            <person name="Fortunato A.E."/>
            <person name="Gloeckner G."/>
            <person name="Gruber A."/>
            <person name="Hipkin R."/>
            <person name="Janech M."/>
            <person name="Kroth P."/>
            <person name="Leese F."/>
            <person name="Lindquist E."/>
            <person name="Lyon B.R."/>
            <person name="Martin J."/>
            <person name="Mayer C."/>
            <person name="Parker M."/>
            <person name="Quesneville H."/>
            <person name="Raymond J."/>
            <person name="Uhlig C."/>
            <person name="Valentin K.U."/>
            <person name="Worden A.Z."/>
            <person name="Armbrust E.V."/>
            <person name="Bowler C."/>
            <person name="Green B."/>
            <person name="Moulton V."/>
            <person name="Van Oosterhout C."/>
            <person name="Grigoriev I."/>
        </authorList>
    </citation>
    <scope>NUCLEOTIDE SEQUENCE [LARGE SCALE GENOMIC DNA]</scope>
    <source>
        <strain evidence="11 12">CCMP1102</strain>
    </source>
</reference>
<comment type="subcellular location">
    <subcellularLocation>
        <location evidence="1">Golgi apparatus membrane</location>
        <topology evidence="1">Single-pass type IV membrane protein</topology>
    </subcellularLocation>
</comment>
<feature type="region of interest" description="Disordered" evidence="9">
    <location>
        <begin position="37"/>
        <end position="63"/>
    </location>
</feature>
<keyword evidence="6 10" id="KW-1133">Transmembrane helix</keyword>
<dbReference type="GO" id="GO:0000139">
    <property type="term" value="C:Golgi membrane"/>
    <property type="evidence" value="ECO:0007669"/>
    <property type="project" value="UniProtKB-SubCell"/>
</dbReference>
<evidence type="ECO:0000256" key="1">
    <source>
        <dbReference type="ARBA" id="ARBA00004409"/>
    </source>
</evidence>
<evidence type="ECO:0000256" key="9">
    <source>
        <dbReference type="SAM" id="MobiDB-lite"/>
    </source>
</evidence>
<feature type="transmembrane region" description="Helical" evidence="10">
    <location>
        <begin position="221"/>
        <end position="239"/>
    </location>
</feature>
<evidence type="ECO:0000256" key="3">
    <source>
        <dbReference type="ARBA" id="ARBA00022448"/>
    </source>
</evidence>
<evidence type="ECO:0000313" key="11">
    <source>
        <dbReference type="EMBL" id="OEU19107.1"/>
    </source>
</evidence>
<keyword evidence="7" id="KW-0333">Golgi apparatus</keyword>
<dbReference type="OrthoDB" id="422156at2759"/>
<evidence type="ECO:0000256" key="10">
    <source>
        <dbReference type="SAM" id="Phobius"/>
    </source>
</evidence>
<dbReference type="Proteomes" id="UP000095751">
    <property type="component" value="Unassembled WGS sequence"/>
</dbReference>
<comment type="similarity">
    <text evidence="2">Belongs to the GOSR1 family.</text>
</comment>
<dbReference type="GO" id="GO:0006888">
    <property type="term" value="P:endoplasmic reticulum to Golgi vesicle-mediated transport"/>
    <property type="evidence" value="ECO:0007669"/>
    <property type="project" value="InterPro"/>
</dbReference>
<dbReference type="GO" id="GO:0005801">
    <property type="term" value="C:cis-Golgi network"/>
    <property type="evidence" value="ECO:0007669"/>
    <property type="project" value="InterPro"/>
</dbReference>
<keyword evidence="8 10" id="KW-0472">Membrane</keyword>
<dbReference type="GO" id="GO:0048219">
    <property type="term" value="P:inter-Golgi cisterna vesicle-mediated transport"/>
    <property type="evidence" value="ECO:0007669"/>
    <property type="project" value="TreeGrafter"/>
</dbReference>
<keyword evidence="12" id="KW-1185">Reference proteome</keyword>
<keyword evidence="3" id="KW-0813">Transport</keyword>
<dbReference type="PANTHER" id="PTHR21094:SF2">
    <property type="entry name" value="GOLGI SNAP RECEPTOR COMPLEX MEMBER 1"/>
    <property type="match status" value="1"/>
</dbReference>
<dbReference type="InterPro" id="IPR023601">
    <property type="entry name" value="Golgi_SNAP_su1"/>
</dbReference>
<evidence type="ECO:0000256" key="4">
    <source>
        <dbReference type="ARBA" id="ARBA00022692"/>
    </source>
</evidence>
<evidence type="ECO:0000256" key="5">
    <source>
        <dbReference type="ARBA" id="ARBA00022927"/>
    </source>
</evidence>
<keyword evidence="5" id="KW-0653">Protein transport</keyword>
<evidence type="ECO:0000313" key="12">
    <source>
        <dbReference type="Proteomes" id="UP000095751"/>
    </source>
</evidence>
<dbReference type="EMBL" id="KV784356">
    <property type="protein sequence ID" value="OEU19107.1"/>
    <property type="molecule type" value="Genomic_DNA"/>
</dbReference>
<evidence type="ECO:0000256" key="7">
    <source>
        <dbReference type="ARBA" id="ARBA00023034"/>
    </source>
</evidence>
<evidence type="ECO:0000256" key="8">
    <source>
        <dbReference type="ARBA" id="ARBA00023136"/>
    </source>
</evidence>
<dbReference type="AlphaFoldDB" id="A0A1E7FLU3"/>
<dbReference type="GO" id="GO:0015031">
    <property type="term" value="P:protein transport"/>
    <property type="evidence" value="ECO:0007669"/>
    <property type="project" value="UniProtKB-KW"/>
</dbReference>
<dbReference type="GO" id="GO:0005484">
    <property type="term" value="F:SNAP receptor activity"/>
    <property type="evidence" value="ECO:0007669"/>
    <property type="project" value="TreeGrafter"/>
</dbReference>
<organism evidence="11 12">
    <name type="scientific">Fragilariopsis cylindrus CCMP1102</name>
    <dbReference type="NCBI Taxonomy" id="635003"/>
    <lineage>
        <taxon>Eukaryota</taxon>
        <taxon>Sar</taxon>
        <taxon>Stramenopiles</taxon>
        <taxon>Ochrophyta</taxon>
        <taxon>Bacillariophyta</taxon>
        <taxon>Bacillariophyceae</taxon>
        <taxon>Bacillariophycidae</taxon>
        <taxon>Bacillariales</taxon>
        <taxon>Bacillariaceae</taxon>
        <taxon>Fragilariopsis</taxon>
    </lineage>
</organism>
<gene>
    <name evidence="11" type="ORF">FRACYDRAFT_268557</name>
</gene>
<dbReference type="InParanoid" id="A0A1E7FLU3"/>
<evidence type="ECO:0000256" key="6">
    <source>
        <dbReference type="ARBA" id="ARBA00022989"/>
    </source>
</evidence>
<dbReference type="KEGG" id="fcy:FRACYDRAFT_268557"/>
<name>A0A1E7FLU3_9STRA</name>
<sequence length="240" mass="26542">MDSQFDSLKREATKLERNLEDKVARYQQLVHSIPDSSNNDLLLAESGMGASSSSSSSTSVEDEATLRHDIQRTLTTLQDLVATQLQPASEKLGTQSSSLLVKRYREIIYDLSGDFEKSRQSHTRKIERMKLMEGSNASKPNSLEIDNDGMDSLMRERSHINNSTSAAAAVINQATEIRNDLRNQGMSLGKVQSTMGQIIGNIPGINTLVAKIKSKKSKDDMIIIGVIASCILFTIWYLFG</sequence>
<dbReference type="GO" id="GO:0006906">
    <property type="term" value="P:vesicle fusion"/>
    <property type="evidence" value="ECO:0007669"/>
    <property type="project" value="TreeGrafter"/>
</dbReference>
<evidence type="ECO:0000256" key="2">
    <source>
        <dbReference type="ARBA" id="ARBA00008473"/>
    </source>
</evidence>
<proteinExistence type="inferred from homology"/>
<accession>A0A1E7FLU3</accession>
<dbReference type="GO" id="GO:0005797">
    <property type="term" value="C:Golgi medial cisterna"/>
    <property type="evidence" value="ECO:0007669"/>
    <property type="project" value="TreeGrafter"/>
</dbReference>
<protein>
    <submittedName>
        <fullName evidence="11">V-snare-domain-containing protein</fullName>
    </submittedName>
</protein>